<keyword evidence="3" id="KW-1185">Reference proteome</keyword>
<dbReference type="eggNOG" id="COG3247">
    <property type="taxonomic scope" value="Bacteria"/>
</dbReference>
<name>B2IDK2_BEII9</name>
<dbReference type="InterPro" id="IPR005325">
    <property type="entry name" value="DUF308_memb"/>
</dbReference>
<feature type="transmembrane region" description="Helical" evidence="1">
    <location>
        <begin position="55"/>
        <end position="76"/>
    </location>
</feature>
<gene>
    <name evidence="2" type="ordered locus">Bind_1810</name>
</gene>
<feature type="transmembrane region" description="Helical" evidence="1">
    <location>
        <begin position="27"/>
        <end position="49"/>
    </location>
</feature>
<protein>
    <recommendedName>
        <fullName evidence="4">HdeD protein</fullName>
    </recommendedName>
</protein>
<dbReference type="GO" id="GO:0005886">
    <property type="term" value="C:plasma membrane"/>
    <property type="evidence" value="ECO:0007669"/>
    <property type="project" value="TreeGrafter"/>
</dbReference>
<dbReference type="InterPro" id="IPR052712">
    <property type="entry name" value="Acid_resist_chaperone_HdeD"/>
</dbReference>
<keyword evidence="1" id="KW-1133">Transmembrane helix</keyword>
<reference evidence="2 3" key="2">
    <citation type="journal article" date="2010" name="J. Bacteriol.">
        <title>Complete genome sequence of Beijerinckia indica subsp. indica.</title>
        <authorList>
            <person name="Tamas I."/>
            <person name="Dedysh S.N."/>
            <person name="Liesack W."/>
            <person name="Stott M.B."/>
            <person name="Alam M."/>
            <person name="Murrell J.C."/>
            <person name="Dunfield P.F."/>
        </authorList>
    </citation>
    <scope>NUCLEOTIDE SEQUENCE [LARGE SCALE GENOMIC DNA]</scope>
    <source>
        <strain evidence="3">ATCC 9039 / DSM 1715 / NCIMB 8712</strain>
    </source>
</reference>
<proteinExistence type="predicted"/>
<evidence type="ECO:0008006" key="4">
    <source>
        <dbReference type="Google" id="ProtNLM"/>
    </source>
</evidence>
<keyword evidence="1" id="KW-0812">Transmembrane</keyword>
<dbReference type="OrthoDB" id="9815400at2"/>
<dbReference type="STRING" id="395963.Bind_1810"/>
<feature type="transmembrane region" description="Helical" evidence="1">
    <location>
        <begin position="141"/>
        <end position="159"/>
    </location>
</feature>
<feature type="transmembrane region" description="Helical" evidence="1">
    <location>
        <begin position="165"/>
        <end position="187"/>
    </location>
</feature>
<evidence type="ECO:0000256" key="1">
    <source>
        <dbReference type="SAM" id="Phobius"/>
    </source>
</evidence>
<dbReference type="RefSeq" id="WP_012384795.1">
    <property type="nucleotide sequence ID" value="NC_010581.1"/>
</dbReference>
<sequence length="198" mass="21168">MSLSENPSPLELPPSLGRAIVVLRSHWGWIVAFGALSALLGLIALALIFSATIASVYIIAIFMIIAGGTEITVGLNAKFWSHFFLWIVAGLCYIVVGALALAQPLMAAAFFTLLLGTGMIATGLVRIYFAFRLESEVRGPVLLAGVLTALVGILIVVGWPANSYFILGILLGLDLLFWGAGWIAIGLRLRHAHRLSLL</sequence>
<dbReference type="Proteomes" id="UP000001695">
    <property type="component" value="Chromosome"/>
</dbReference>
<evidence type="ECO:0000313" key="3">
    <source>
        <dbReference type="Proteomes" id="UP000001695"/>
    </source>
</evidence>
<feature type="transmembrane region" description="Helical" evidence="1">
    <location>
        <begin position="108"/>
        <end position="129"/>
    </location>
</feature>
<evidence type="ECO:0000313" key="2">
    <source>
        <dbReference type="EMBL" id="ACB95438.1"/>
    </source>
</evidence>
<dbReference type="HOGENOM" id="CLU_091585_2_0_5"/>
<feature type="transmembrane region" description="Helical" evidence="1">
    <location>
        <begin position="83"/>
        <end position="102"/>
    </location>
</feature>
<dbReference type="KEGG" id="bid:Bind_1810"/>
<dbReference type="PANTHER" id="PTHR34989">
    <property type="entry name" value="PROTEIN HDED"/>
    <property type="match status" value="1"/>
</dbReference>
<reference evidence="3" key="1">
    <citation type="submission" date="2008-03" db="EMBL/GenBank/DDBJ databases">
        <title>Complete sequence of chromosome of Beijerinckia indica subsp. indica ATCC 9039.</title>
        <authorList>
            <consortium name="US DOE Joint Genome Institute"/>
            <person name="Copeland A."/>
            <person name="Lucas S."/>
            <person name="Lapidus A."/>
            <person name="Glavina del Rio T."/>
            <person name="Dalin E."/>
            <person name="Tice H."/>
            <person name="Bruce D."/>
            <person name="Goodwin L."/>
            <person name="Pitluck S."/>
            <person name="LaButti K."/>
            <person name="Schmutz J."/>
            <person name="Larimer F."/>
            <person name="Land M."/>
            <person name="Hauser L."/>
            <person name="Kyrpides N."/>
            <person name="Mikhailova N."/>
            <person name="Dunfield P.F."/>
            <person name="Dedysh S.N."/>
            <person name="Liesack W."/>
            <person name="Saw J.H."/>
            <person name="Alam M."/>
            <person name="Chen Y."/>
            <person name="Murrell J.C."/>
            <person name="Richardson P."/>
        </authorList>
    </citation>
    <scope>NUCLEOTIDE SEQUENCE [LARGE SCALE GENOMIC DNA]</scope>
    <source>
        <strain evidence="3">ATCC 9039 / DSM 1715 / NCIMB 8712</strain>
    </source>
</reference>
<dbReference type="Pfam" id="PF03729">
    <property type="entry name" value="DUF308"/>
    <property type="match status" value="1"/>
</dbReference>
<dbReference type="EMBL" id="CP001016">
    <property type="protein sequence ID" value="ACB95438.1"/>
    <property type="molecule type" value="Genomic_DNA"/>
</dbReference>
<accession>B2IDK2</accession>
<organism evidence="2 3">
    <name type="scientific">Beijerinckia indica subsp. indica (strain ATCC 9039 / DSM 1715 / NCIMB 8712)</name>
    <dbReference type="NCBI Taxonomy" id="395963"/>
    <lineage>
        <taxon>Bacteria</taxon>
        <taxon>Pseudomonadati</taxon>
        <taxon>Pseudomonadota</taxon>
        <taxon>Alphaproteobacteria</taxon>
        <taxon>Hyphomicrobiales</taxon>
        <taxon>Beijerinckiaceae</taxon>
        <taxon>Beijerinckia</taxon>
    </lineage>
</organism>
<dbReference type="PANTHER" id="PTHR34989:SF1">
    <property type="entry name" value="PROTEIN HDED"/>
    <property type="match status" value="1"/>
</dbReference>
<keyword evidence="1" id="KW-0472">Membrane</keyword>
<dbReference type="AlphaFoldDB" id="B2IDK2"/>